<evidence type="ECO:0000259" key="4">
    <source>
        <dbReference type="PROSITE" id="PS50932"/>
    </source>
</evidence>
<evidence type="ECO:0000256" key="2">
    <source>
        <dbReference type="ARBA" id="ARBA00023125"/>
    </source>
</evidence>
<reference evidence="5 6" key="1">
    <citation type="submission" date="2013-08" db="EMBL/GenBank/DDBJ databases">
        <authorList>
            <person name="Huang J."/>
            <person name="Wang G."/>
        </authorList>
    </citation>
    <scope>NUCLEOTIDE SEQUENCE [LARGE SCALE GENOMIC DNA]</scope>
    <source>
        <strain evidence="5 6">JSM 072002</strain>
    </source>
</reference>
<evidence type="ECO:0000313" key="6">
    <source>
        <dbReference type="Proteomes" id="UP000030401"/>
    </source>
</evidence>
<dbReference type="SMART" id="SM00354">
    <property type="entry name" value="HTH_LACI"/>
    <property type="match status" value="1"/>
</dbReference>
<dbReference type="SUPFAM" id="SSF47413">
    <property type="entry name" value="lambda repressor-like DNA-binding domains"/>
    <property type="match status" value="1"/>
</dbReference>
<dbReference type="RefSeq" id="WP_036836049.1">
    <property type="nucleotide sequence ID" value="NZ_AVPG01000031.1"/>
</dbReference>
<dbReference type="CDD" id="cd06286">
    <property type="entry name" value="PBP1_CcpB-like"/>
    <property type="match status" value="1"/>
</dbReference>
<dbReference type="PANTHER" id="PTHR30146">
    <property type="entry name" value="LACI-RELATED TRANSCRIPTIONAL REPRESSOR"/>
    <property type="match status" value="1"/>
</dbReference>
<dbReference type="GO" id="GO:0003700">
    <property type="term" value="F:DNA-binding transcription factor activity"/>
    <property type="evidence" value="ECO:0007669"/>
    <property type="project" value="TreeGrafter"/>
</dbReference>
<dbReference type="InterPro" id="IPR001761">
    <property type="entry name" value="Peripla_BP/Lac1_sug-bd_dom"/>
</dbReference>
<keyword evidence="6" id="KW-1185">Reference proteome</keyword>
<dbReference type="Pfam" id="PF00532">
    <property type="entry name" value="Peripla_BP_1"/>
    <property type="match status" value="1"/>
</dbReference>
<dbReference type="Gene3D" id="1.10.260.40">
    <property type="entry name" value="lambda repressor-like DNA-binding domains"/>
    <property type="match status" value="1"/>
</dbReference>
<dbReference type="InterPro" id="IPR028082">
    <property type="entry name" value="Peripla_BP_I"/>
</dbReference>
<dbReference type="Pfam" id="PF00356">
    <property type="entry name" value="LacI"/>
    <property type="match status" value="1"/>
</dbReference>
<dbReference type="CDD" id="cd01392">
    <property type="entry name" value="HTH_LacI"/>
    <property type="match status" value="1"/>
</dbReference>
<dbReference type="PANTHER" id="PTHR30146:SF136">
    <property type="entry name" value="NTD BIOSYNTHESIS OPERON REGULATOR NTDR"/>
    <property type="match status" value="1"/>
</dbReference>
<dbReference type="Gene3D" id="3.40.50.2300">
    <property type="match status" value="2"/>
</dbReference>
<dbReference type="AlphaFoldDB" id="A0A0A5HMD1"/>
<comment type="caution">
    <text evidence="5">The sequence shown here is derived from an EMBL/GenBank/DDBJ whole genome shotgun (WGS) entry which is preliminary data.</text>
</comment>
<dbReference type="SUPFAM" id="SSF53822">
    <property type="entry name" value="Periplasmic binding protein-like I"/>
    <property type="match status" value="1"/>
</dbReference>
<dbReference type="GO" id="GO:0000976">
    <property type="term" value="F:transcription cis-regulatory region binding"/>
    <property type="evidence" value="ECO:0007669"/>
    <property type="project" value="TreeGrafter"/>
</dbReference>
<dbReference type="InterPro" id="IPR010982">
    <property type="entry name" value="Lambda_DNA-bd_dom_sf"/>
</dbReference>
<feature type="domain" description="HTH lacI-type" evidence="4">
    <location>
        <begin position="2"/>
        <end position="56"/>
    </location>
</feature>
<dbReference type="InterPro" id="IPR000843">
    <property type="entry name" value="HTH_LacI"/>
</dbReference>
<organism evidence="5 6">
    <name type="scientific">Pontibacillus litoralis JSM 072002</name>
    <dbReference type="NCBI Taxonomy" id="1385512"/>
    <lineage>
        <taxon>Bacteria</taxon>
        <taxon>Bacillati</taxon>
        <taxon>Bacillota</taxon>
        <taxon>Bacilli</taxon>
        <taxon>Bacillales</taxon>
        <taxon>Bacillaceae</taxon>
        <taxon>Pontibacillus</taxon>
    </lineage>
</organism>
<sequence>MATIEDVAKYAGLSRTTVSRVINNQPYVCDEKRERVFHAMQELGYVPNSSARRLRNQKTETIAIVLPRITNPFYSKLVEVMEKKASWWGYQVIICQTYHCAQKELHYLELLRKKQVDGLVMVAIQNEWTKVEEYIHAGPIVICNESIEEANTVIVGIDQQQAAYDATVHLIEQGCRRLAFISGEENSNLVQARYTGYMKALQEHHIPSMDDPIFHEAVDVESGQTILGKVVHMNNRIDGIFAGCDEVAAGIVYAAMKQGIRVPEDLAVVGFHNDTISRLMNPAITTIEVPIVEMAEKSIEQLIRSIEQPLRNKRESYQFAHTLLKRDSTNKRITVPM</sequence>
<dbReference type="eggNOG" id="COG1609">
    <property type="taxonomic scope" value="Bacteria"/>
</dbReference>
<dbReference type="EMBL" id="AVPG01000031">
    <property type="protein sequence ID" value="KGX84787.1"/>
    <property type="molecule type" value="Genomic_DNA"/>
</dbReference>
<gene>
    <name evidence="5" type="ORF">N784_11895</name>
</gene>
<evidence type="ECO:0000256" key="3">
    <source>
        <dbReference type="ARBA" id="ARBA00023163"/>
    </source>
</evidence>
<dbReference type="OrthoDB" id="9798934at2"/>
<dbReference type="STRING" id="1385512.N784_11895"/>
<protein>
    <submittedName>
        <fullName evidence="5">LacI family transcription regulator</fullName>
    </submittedName>
</protein>
<dbReference type="PRINTS" id="PR00036">
    <property type="entry name" value="HTHLACI"/>
</dbReference>
<proteinExistence type="predicted"/>
<dbReference type="PROSITE" id="PS50932">
    <property type="entry name" value="HTH_LACI_2"/>
    <property type="match status" value="1"/>
</dbReference>
<keyword evidence="2" id="KW-0238">DNA-binding</keyword>
<accession>A0A0A5HMD1</accession>
<keyword evidence="1" id="KW-0805">Transcription regulation</keyword>
<evidence type="ECO:0000256" key="1">
    <source>
        <dbReference type="ARBA" id="ARBA00023015"/>
    </source>
</evidence>
<keyword evidence="3" id="KW-0804">Transcription</keyword>
<dbReference type="Proteomes" id="UP000030401">
    <property type="component" value="Unassembled WGS sequence"/>
</dbReference>
<name>A0A0A5HMD1_9BACI</name>
<evidence type="ECO:0000313" key="5">
    <source>
        <dbReference type="EMBL" id="KGX84787.1"/>
    </source>
</evidence>